<gene>
    <name evidence="1" type="ORF">T07_10172</name>
</gene>
<keyword evidence="2" id="KW-1185">Reference proteome</keyword>
<evidence type="ECO:0000313" key="1">
    <source>
        <dbReference type="EMBL" id="KRX22950.1"/>
    </source>
</evidence>
<accession>A0A0V0S866</accession>
<dbReference type="AlphaFoldDB" id="A0A0V0S866"/>
<proteinExistence type="predicted"/>
<dbReference type="Proteomes" id="UP000054630">
    <property type="component" value="Unassembled WGS sequence"/>
</dbReference>
<reference evidence="1 2" key="1">
    <citation type="submission" date="2015-01" db="EMBL/GenBank/DDBJ databases">
        <title>Evolution of Trichinella species and genotypes.</title>
        <authorList>
            <person name="Korhonen P.K."/>
            <person name="Edoardo P."/>
            <person name="Giuseppe L.R."/>
            <person name="Gasser R.B."/>
        </authorList>
    </citation>
    <scope>NUCLEOTIDE SEQUENCE [LARGE SCALE GENOMIC DNA]</scope>
    <source>
        <strain evidence="1">ISS37</strain>
    </source>
</reference>
<sequence length="922" mass="105981">MISRSVSTMLTALPSSVLLPGCPIIPLKRMVIRTNEYERLIGLQTLVRTSFYNVQAFQPVSPHRTLLIIAFHASNGYERLIGLQTLVWSSFYQFCIFLPVYICTECLVIQFISLRTYEYQRLIGFQTLVSTSFYYILAFTPVSPHRCQAFIPVSPHRSQVMVLLYGFSTCFASQKSERPTDISGSSVCKLLSGVPSSTISDFYLYLRTEEHHHDYKLLVTLLSLVRSYSYQFCGFLPVFLCNNVRAHLRICAVDRFPNSCQDFLLLHLGFYNCFASQNSGLLSATLSFSTSFASQKSERTNEYQRLIGLQTLAFIPVSPHISQSAPTNMCDLSVSKLLSGLPSTTFRLLYLYRITEFRASNEYERLIGLQTLVRSSFYQFCIFLPACFGTEAFIPVSPHRSQCSLVIRCISQRTKEYVRLIGLQAPIRVPSTTIIDFSLFLHTEVRYHLEYKIWFTLQTLVMRSSYQFCIVLLVYICTDVREHLRICAVDRFANSCQDFLLLHLGFIPVSPHRIQAFIPVSHHRCQDFLLQLLGFSTCFASQKSERTNEYERLIGLQTLARSSFYNVQAFQPVSPHRRQVMVLENERLIGLQTLVRTSFYNVQAFQPVSPHRSQRTNEYERLICLQPLVRTSFYKFYSFHPVSLHRRVLSNNLASSYLRISALMSERTYVYVRLIGFQTLAFQPVSPHRSQSVERICAVDRFANSYQELLLPLLGISTCISAQKSEHHHDYKLLVTLLSLVRSSSYHFCGFLPVFLSNNVSRSVSTMLTALPSSVLLPGCPIIPLKRKCSLVIRCISQRTKEYVRLIGLQAPIRVPSTTIRDFSLFLHTEVRYHLEYKIWFTLQTLVMRSSYQFCIVLLVYICTDSAPTNMCGLSVSKLLSGLPSTTFRLLYLFRLTEFRASNGYERLIGLQTLVRSSFFHY</sequence>
<comment type="caution">
    <text evidence="1">The sequence shown here is derived from an EMBL/GenBank/DDBJ whole genome shotgun (WGS) entry which is preliminary data.</text>
</comment>
<name>A0A0V0S866_9BILA</name>
<dbReference type="EMBL" id="JYDL01000028">
    <property type="protein sequence ID" value="KRX22950.1"/>
    <property type="molecule type" value="Genomic_DNA"/>
</dbReference>
<protein>
    <submittedName>
        <fullName evidence="1">Uncharacterized protein</fullName>
    </submittedName>
</protein>
<organism evidence="1 2">
    <name type="scientific">Trichinella nelsoni</name>
    <dbReference type="NCBI Taxonomy" id="6336"/>
    <lineage>
        <taxon>Eukaryota</taxon>
        <taxon>Metazoa</taxon>
        <taxon>Ecdysozoa</taxon>
        <taxon>Nematoda</taxon>
        <taxon>Enoplea</taxon>
        <taxon>Dorylaimia</taxon>
        <taxon>Trichinellida</taxon>
        <taxon>Trichinellidae</taxon>
        <taxon>Trichinella</taxon>
    </lineage>
</organism>
<evidence type="ECO:0000313" key="2">
    <source>
        <dbReference type="Proteomes" id="UP000054630"/>
    </source>
</evidence>